<keyword evidence="3 9" id="KW-0479">Metal-binding</keyword>
<dbReference type="Gene3D" id="3.40.50.720">
    <property type="entry name" value="NAD(P)-binding Rossmann-like Domain"/>
    <property type="match status" value="1"/>
</dbReference>
<keyword evidence="6" id="KW-0520">NAD</keyword>
<dbReference type="InterPro" id="IPR011032">
    <property type="entry name" value="GroES-like_sf"/>
</dbReference>
<dbReference type="EMBL" id="LFYR01000468">
    <property type="protein sequence ID" value="KMZ74026.1"/>
    <property type="molecule type" value="Genomic_DNA"/>
</dbReference>
<dbReference type="PROSITE" id="PS00059">
    <property type="entry name" value="ADH_ZINC"/>
    <property type="match status" value="1"/>
</dbReference>
<dbReference type="Proteomes" id="UP000036987">
    <property type="component" value="Unassembled WGS sequence"/>
</dbReference>
<dbReference type="Pfam" id="PF08240">
    <property type="entry name" value="ADH_N"/>
    <property type="match status" value="1"/>
</dbReference>
<dbReference type="Pfam" id="PF00107">
    <property type="entry name" value="ADH_zinc_N"/>
    <property type="match status" value="1"/>
</dbReference>
<keyword evidence="12" id="KW-1185">Reference proteome</keyword>
<dbReference type="Gene3D" id="3.90.180.10">
    <property type="entry name" value="Medium-chain alcohol dehydrogenases, catalytic domain"/>
    <property type="match status" value="2"/>
</dbReference>
<dbReference type="SUPFAM" id="SSF51735">
    <property type="entry name" value="NAD(P)-binding Rossmann-fold domains"/>
    <property type="match status" value="1"/>
</dbReference>
<dbReference type="SMART" id="SM00829">
    <property type="entry name" value="PKS_ER"/>
    <property type="match status" value="1"/>
</dbReference>
<dbReference type="SUPFAM" id="SSF50129">
    <property type="entry name" value="GroES-like"/>
    <property type="match status" value="2"/>
</dbReference>
<accession>A0A0K9PYD3</accession>
<protein>
    <submittedName>
        <fullName evidence="11">Alcohol dehydrogenase 2, putative, expressed</fullName>
    </submittedName>
</protein>
<organism evidence="11 12">
    <name type="scientific">Zostera marina</name>
    <name type="common">Eelgrass</name>
    <dbReference type="NCBI Taxonomy" id="29655"/>
    <lineage>
        <taxon>Eukaryota</taxon>
        <taxon>Viridiplantae</taxon>
        <taxon>Streptophyta</taxon>
        <taxon>Embryophyta</taxon>
        <taxon>Tracheophyta</taxon>
        <taxon>Spermatophyta</taxon>
        <taxon>Magnoliopsida</taxon>
        <taxon>Liliopsida</taxon>
        <taxon>Zosteraceae</taxon>
        <taxon>Zostera</taxon>
    </lineage>
</organism>
<evidence type="ECO:0000256" key="1">
    <source>
        <dbReference type="ARBA" id="ARBA00001947"/>
    </source>
</evidence>
<evidence type="ECO:0000259" key="10">
    <source>
        <dbReference type="SMART" id="SM00829"/>
    </source>
</evidence>
<dbReference type="FunFam" id="3.40.50.720:FF:000003">
    <property type="entry name" value="S-(hydroxymethyl)glutathione dehydrogenase"/>
    <property type="match status" value="1"/>
</dbReference>
<dbReference type="InterPro" id="IPR002328">
    <property type="entry name" value="ADH_Zn_CS"/>
</dbReference>
<sequence>MEFQIVNPSECLSTKLTRGKIITCKAAVAWTPGTSLTIEDVEVECPQKMEIRVKILYTSICHTDLTSWLGENEAQQAYPRIFGHEASGVIESVGEGVEDLKEGDHVIPVFHGECGSCAYCQSDKTNQCEKYRVNPMKSTMFGDGKTRFSIKGVGAVWNDANVKEGETIAVFGLGAIGLAVIQGARIRHAARIIGIDINRDKIEIGREMGMTDFVNPKELDKPVHEVINGMVKGGVDYSFECVGNLDVLRQAFLSTRDGWGVTVMIGIHTSPRLLPFHPMELFNGRRIVGSVFGGIKCKTHIPSIVKKYIDGTLKLDAFITHELPFDEINQAFKLLEEGKSLRCLLHF</sequence>
<evidence type="ECO:0000256" key="4">
    <source>
        <dbReference type="ARBA" id="ARBA00022833"/>
    </source>
</evidence>
<dbReference type="STRING" id="29655.A0A0K9PYD3"/>
<comment type="subunit">
    <text evidence="2">Homodimer.</text>
</comment>
<evidence type="ECO:0000256" key="3">
    <source>
        <dbReference type="ARBA" id="ARBA00022723"/>
    </source>
</evidence>
<proteinExistence type="inferred from homology"/>
<comment type="catalytic activity">
    <reaction evidence="7">
        <text>a secondary alcohol + NAD(+) = a ketone + NADH + H(+)</text>
        <dbReference type="Rhea" id="RHEA:10740"/>
        <dbReference type="ChEBI" id="CHEBI:15378"/>
        <dbReference type="ChEBI" id="CHEBI:17087"/>
        <dbReference type="ChEBI" id="CHEBI:35681"/>
        <dbReference type="ChEBI" id="CHEBI:57540"/>
        <dbReference type="ChEBI" id="CHEBI:57945"/>
        <dbReference type="EC" id="1.1.1.1"/>
    </reaction>
</comment>
<keyword evidence="5" id="KW-0560">Oxidoreductase</keyword>
<evidence type="ECO:0000256" key="5">
    <source>
        <dbReference type="ARBA" id="ARBA00023002"/>
    </source>
</evidence>
<dbReference type="GO" id="GO:0046294">
    <property type="term" value="P:formaldehyde catabolic process"/>
    <property type="evidence" value="ECO:0000318"/>
    <property type="project" value="GO_Central"/>
</dbReference>
<evidence type="ECO:0000313" key="12">
    <source>
        <dbReference type="Proteomes" id="UP000036987"/>
    </source>
</evidence>
<dbReference type="GO" id="GO:0051903">
    <property type="term" value="F:S-(hydroxymethyl)glutathione dehydrogenase [NAD(P)+] activity"/>
    <property type="evidence" value="ECO:0000318"/>
    <property type="project" value="GO_Central"/>
</dbReference>
<keyword evidence="4 9" id="KW-0862">Zinc</keyword>
<dbReference type="InterPro" id="IPR013149">
    <property type="entry name" value="ADH-like_C"/>
</dbReference>
<feature type="domain" description="Enoyl reductase (ER)" evidence="10">
    <location>
        <begin position="33"/>
        <end position="341"/>
    </location>
</feature>
<dbReference type="AlphaFoldDB" id="A0A0K9PYD3"/>
<dbReference type="GO" id="GO:0004022">
    <property type="term" value="F:alcohol dehydrogenase (NAD+) activity"/>
    <property type="evidence" value="ECO:0000318"/>
    <property type="project" value="GO_Central"/>
</dbReference>
<name>A0A0K9PYD3_ZOSMR</name>
<dbReference type="InterPro" id="IPR036291">
    <property type="entry name" value="NAD(P)-bd_dom_sf"/>
</dbReference>
<comment type="caution">
    <text evidence="11">The sequence shown here is derived from an EMBL/GenBank/DDBJ whole genome shotgun (WGS) entry which is preliminary data.</text>
</comment>
<dbReference type="InterPro" id="IPR020843">
    <property type="entry name" value="ER"/>
</dbReference>
<dbReference type="PANTHER" id="PTHR43880">
    <property type="entry name" value="ALCOHOL DEHYDROGENASE"/>
    <property type="match status" value="1"/>
</dbReference>
<evidence type="ECO:0000256" key="7">
    <source>
        <dbReference type="ARBA" id="ARBA00049164"/>
    </source>
</evidence>
<evidence type="ECO:0000256" key="9">
    <source>
        <dbReference type="RuleBase" id="RU361277"/>
    </source>
</evidence>
<evidence type="ECO:0000256" key="8">
    <source>
        <dbReference type="ARBA" id="ARBA00049243"/>
    </source>
</evidence>
<dbReference type="OMA" id="CIFGHEG"/>
<dbReference type="GO" id="GO:0005829">
    <property type="term" value="C:cytosol"/>
    <property type="evidence" value="ECO:0000318"/>
    <property type="project" value="GO_Central"/>
</dbReference>
<comment type="similarity">
    <text evidence="9">Belongs to the zinc-containing alcohol dehydrogenase family.</text>
</comment>
<evidence type="ECO:0000313" key="11">
    <source>
        <dbReference type="EMBL" id="KMZ74026.1"/>
    </source>
</evidence>
<gene>
    <name evidence="11" type="ORF">ZOSMA_137G00430</name>
</gene>
<evidence type="ECO:0000256" key="2">
    <source>
        <dbReference type="ARBA" id="ARBA00011738"/>
    </source>
</evidence>
<dbReference type="GO" id="GO:0008270">
    <property type="term" value="F:zinc ion binding"/>
    <property type="evidence" value="ECO:0000318"/>
    <property type="project" value="GO_Central"/>
</dbReference>
<dbReference type="OrthoDB" id="417550at2759"/>
<evidence type="ECO:0000256" key="6">
    <source>
        <dbReference type="ARBA" id="ARBA00023027"/>
    </source>
</evidence>
<comment type="cofactor">
    <cofactor evidence="1 9">
        <name>Zn(2+)</name>
        <dbReference type="ChEBI" id="CHEBI:29105"/>
    </cofactor>
</comment>
<reference evidence="12" key="1">
    <citation type="journal article" date="2016" name="Nature">
        <title>The genome of the seagrass Zostera marina reveals angiosperm adaptation to the sea.</title>
        <authorList>
            <person name="Olsen J.L."/>
            <person name="Rouze P."/>
            <person name="Verhelst B."/>
            <person name="Lin Y.-C."/>
            <person name="Bayer T."/>
            <person name="Collen J."/>
            <person name="Dattolo E."/>
            <person name="De Paoli E."/>
            <person name="Dittami S."/>
            <person name="Maumus F."/>
            <person name="Michel G."/>
            <person name="Kersting A."/>
            <person name="Lauritano C."/>
            <person name="Lohaus R."/>
            <person name="Toepel M."/>
            <person name="Tonon T."/>
            <person name="Vanneste K."/>
            <person name="Amirebrahimi M."/>
            <person name="Brakel J."/>
            <person name="Bostroem C."/>
            <person name="Chovatia M."/>
            <person name="Grimwood J."/>
            <person name="Jenkins J.W."/>
            <person name="Jueterbock A."/>
            <person name="Mraz A."/>
            <person name="Stam W.T."/>
            <person name="Tice H."/>
            <person name="Bornberg-Bauer E."/>
            <person name="Green P.J."/>
            <person name="Pearson G.A."/>
            <person name="Procaccini G."/>
            <person name="Duarte C.M."/>
            <person name="Schmutz J."/>
            <person name="Reusch T.B.H."/>
            <person name="Van de Peer Y."/>
        </authorList>
    </citation>
    <scope>NUCLEOTIDE SEQUENCE [LARGE SCALE GENOMIC DNA]</scope>
    <source>
        <strain evidence="12">cv. Finnish</strain>
    </source>
</reference>
<dbReference type="PANTHER" id="PTHR43880:SF56">
    <property type="entry name" value="ALCOHOL DEHYDROGENASE-LIKE 4"/>
    <property type="match status" value="1"/>
</dbReference>
<comment type="catalytic activity">
    <reaction evidence="8">
        <text>a primary alcohol + NAD(+) = an aldehyde + NADH + H(+)</text>
        <dbReference type="Rhea" id="RHEA:10736"/>
        <dbReference type="ChEBI" id="CHEBI:15378"/>
        <dbReference type="ChEBI" id="CHEBI:15734"/>
        <dbReference type="ChEBI" id="CHEBI:17478"/>
        <dbReference type="ChEBI" id="CHEBI:57540"/>
        <dbReference type="ChEBI" id="CHEBI:57945"/>
        <dbReference type="EC" id="1.1.1.1"/>
    </reaction>
</comment>
<dbReference type="InterPro" id="IPR013154">
    <property type="entry name" value="ADH-like_N"/>
</dbReference>